<dbReference type="AlphaFoldDB" id="A0A162KAV1"/>
<dbReference type="OrthoDB" id="3515051at2759"/>
<accession>A0A162KAV1</accession>
<reference evidence="3 4" key="1">
    <citation type="journal article" date="2016" name="Genome Biol. Evol.">
        <title>Divergent and convergent evolution of fungal pathogenicity.</title>
        <authorList>
            <person name="Shang Y."/>
            <person name="Xiao G."/>
            <person name="Zheng P."/>
            <person name="Cen K."/>
            <person name="Zhan S."/>
            <person name="Wang C."/>
        </authorList>
    </citation>
    <scope>NUCLEOTIDE SEQUENCE [LARGE SCALE GENOMIC DNA]</scope>
    <source>
        <strain evidence="3 4">RCEF 264</strain>
    </source>
</reference>
<dbReference type="EMBL" id="AZHD01000003">
    <property type="protein sequence ID" value="OAA65368.1"/>
    <property type="molecule type" value="Genomic_DNA"/>
</dbReference>
<feature type="signal peptide" evidence="1">
    <location>
        <begin position="1"/>
        <end position="18"/>
    </location>
</feature>
<keyword evidence="4" id="KW-1185">Reference proteome</keyword>
<feature type="chain" id="PRO_5007836447" description="DUF8021 domain-containing protein" evidence="1">
    <location>
        <begin position="19"/>
        <end position="289"/>
    </location>
</feature>
<evidence type="ECO:0000259" key="2">
    <source>
        <dbReference type="Pfam" id="PF26061"/>
    </source>
</evidence>
<evidence type="ECO:0000256" key="1">
    <source>
        <dbReference type="SAM" id="SignalP"/>
    </source>
</evidence>
<proteinExistence type="predicted"/>
<sequence>MVHSASLALLWLATAVTGRTVPHRRDAACPRSFLQNITSQYVAAQSGGKRATLQTLASNVTYIENDITVDVTKAVLNQPMKIDHNRSFHDTTQCAALTEIIVTDPKAPYVIHTRFLADAATRKVTTVDSLVTKPGDWAFNATGYLYWDSLENWDPIPADKRDSRAVIKAAGDAYFDRFDNASVVVPMGTPCARLEGGAYTGRGNLTANTCDIGGFPDNIKVTNRRYIIDEVEGVVDIFEGFPGLDRSVPTTPAPDSHLFRVENGKLRYIHTVSHCINAGCGMNGTLFGR</sequence>
<keyword evidence="1" id="KW-0732">Signal</keyword>
<dbReference type="InterPro" id="IPR058334">
    <property type="entry name" value="DUF8021"/>
</dbReference>
<dbReference type="Pfam" id="PF26061">
    <property type="entry name" value="DUF8021"/>
    <property type="match status" value="1"/>
</dbReference>
<dbReference type="STRING" id="1081102.A0A162KAV1"/>
<evidence type="ECO:0000313" key="4">
    <source>
        <dbReference type="Proteomes" id="UP000076874"/>
    </source>
</evidence>
<gene>
    <name evidence="3" type="ORF">SPI_02155</name>
</gene>
<name>A0A162KAV1_9HYPO</name>
<protein>
    <recommendedName>
        <fullName evidence="2">DUF8021 domain-containing protein</fullName>
    </recommendedName>
</protein>
<dbReference type="Proteomes" id="UP000076874">
    <property type="component" value="Unassembled WGS sequence"/>
</dbReference>
<feature type="domain" description="DUF8021" evidence="2">
    <location>
        <begin position="160"/>
        <end position="272"/>
    </location>
</feature>
<evidence type="ECO:0000313" key="3">
    <source>
        <dbReference type="EMBL" id="OAA65368.1"/>
    </source>
</evidence>
<organism evidence="3 4">
    <name type="scientific">Niveomyces insectorum RCEF 264</name>
    <dbReference type="NCBI Taxonomy" id="1081102"/>
    <lineage>
        <taxon>Eukaryota</taxon>
        <taxon>Fungi</taxon>
        <taxon>Dikarya</taxon>
        <taxon>Ascomycota</taxon>
        <taxon>Pezizomycotina</taxon>
        <taxon>Sordariomycetes</taxon>
        <taxon>Hypocreomycetidae</taxon>
        <taxon>Hypocreales</taxon>
        <taxon>Cordycipitaceae</taxon>
        <taxon>Niveomyces</taxon>
    </lineage>
</organism>
<comment type="caution">
    <text evidence="3">The sequence shown here is derived from an EMBL/GenBank/DDBJ whole genome shotgun (WGS) entry which is preliminary data.</text>
</comment>